<reference evidence="2 3" key="1">
    <citation type="submission" date="2018-01" db="EMBL/GenBank/DDBJ databases">
        <title>The draft genome sequence of Halioglobus lutimaris HF004.</title>
        <authorList>
            <person name="Du Z.-J."/>
            <person name="Shi M.-J."/>
        </authorList>
    </citation>
    <scope>NUCLEOTIDE SEQUENCE [LARGE SCALE GENOMIC DNA]</scope>
    <source>
        <strain evidence="2 3">HF004</strain>
    </source>
</reference>
<sequence length="174" mass="19989">MPETNADIPQQVLDLIGKHQYEEETEFEIEMGYVYNTLAAVQNANPLYWDKSFAEQVVGAQIAPPTMLSVWFRPHYWSPGFEGERTALQSHFDMKRIMELPEAIIGGNESIFGVPVKMGDKLRTYQVLTSVSEVKKTRVGTGRFWVIEVHCFNQHDEHVGTDIYNCFGYRRPAQ</sequence>
<keyword evidence="3" id="KW-1185">Reference proteome</keyword>
<dbReference type="RefSeq" id="WP_075999967.1">
    <property type="nucleotide sequence ID" value="NZ_PKUS01000008.1"/>
</dbReference>
<feature type="domain" description="FAS1-like dehydratase" evidence="1">
    <location>
        <begin position="20"/>
        <end position="160"/>
    </location>
</feature>
<evidence type="ECO:0000313" key="3">
    <source>
        <dbReference type="Proteomes" id="UP000235005"/>
    </source>
</evidence>
<evidence type="ECO:0000259" key="1">
    <source>
        <dbReference type="Pfam" id="PF13452"/>
    </source>
</evidence>
<name>A0A2N5X3Z5_9GAMM</name>
<dbReference type="SUPFAM" id="SSF54637">
    <property type="entry name" value="Thioesterase/thiol ester dehydrase-isomerase"/>
    <property type="match status" value="1"/>
</dbReference>
<dbReference type="InterPro" id="IPR039569">
    <property type="entry name" value="FAS1-like_DH_region"/>
</dbReference>
<proteinExistence type="predicted"/>
<accession>A0A2N5X3Z5</accession>
<dbReference type="Pfam" id="PF13452">
    <property type="entry name" value="FAS1_DH_region"/>
    <property type="match status" value="1"/>
</dbReference>
<organism evidence="2 3">
    <name type="scientific">Pseudohalioglobus lutimaris</name>
    <dbReference type="NCBI Taxonomy" id="1737061"/>
    <lineage>
        <taxon>Bacteria</taxon>
        <taxon>Pseudomonadati</taxon>
        <taxon>Pseudomonadota</taxon>
        <taxon>Gammaproteobacteria</taxon>
        <taxon>Cellvibrionales</taxon>
        <taxon>Halieaceae</taxon>
        <taxon>Pseudohalioglobus</taxon>
    </lineage>
</organism>
<dbReference type="Gene3D" id="3.10.129.10">
    <property type="entry name" value="Hotdog Thioesterase"/>
    <property type="match status" value="1"/>
</dbReference>
<dbReference type="Proteomes" id="UP000235005">
    <property type="component" value="Unassembled WGS sequence"/>
</dbReference>
<evidence type="ECO:0000313" key="2">
    <source>
        <dbReference type="EMBL" id="PLW69193.1"/>
    </source>
</evidence>
<gene>
    <name evidence="2" type="ORF">C0039_09020</name>
</gene>
<dbReference type="AlphaFoldDB" id="A0A2N5X3Z5"/>
<dbReference type="EMBL" id="PKUS01000008">
    <property type="protein sequence ID" value="PLW69193.1"/>
    <property type="molecule type" value="Genomic_DNA"/>
</dbReference>
<dbReference type="OrthoDB" id="4350329at2"/>
<protein>
    <recommendedName>
        <fullName evidence="1">FAS1-like dehydratase domain-containing protein</fullName>
    </recommendedName>
</protein>
<comment type="caution">
    <text evidence="2">The sequence shown here is derived from an EMBL/GenBank/DDBJ whole genome shotgun (WGS) entry which is preliminary data.</text>
</comment>
<dbReference type="InterPro" id="IPR029069">
    <property type="entry name" value="HotDog_dom_sf"/>
</dbReference>